<evidence type="ECO:0000313" key="3">
    <source>
        <dbReference type="Proteomes" id="UP000726777"/>
    </source>
</evidence>
<reference evidence="2" key="1">
    <citation type="submission" date="2020-09" db="EMBL/GenBank/DDBJ databases">
        <title>Genome sequence of Vibrio parahaemolyticus isolates.</title>
        <authorList>
            <person name="Hammerl J.A."/>
            <person name="Strauch E."/>
        </authorList>
    </citation>
    <scope>NUCLEOTIDE SEQUENCE</scope>
    <source>
        <strain evidence="2">17-VB00146</strain>
    </source>
</reference>
<dbReference type="SUPFAM" id="SSF52540">
    <property type="entry name" value="P-loop containing nucleoside triphosphate hydrolases"/>
    <property type="match status" value="1"/>
</dbReference>
<dbReference type="InterPro" id="IPR043964">
    <property type="entry name" value="P-loop_TraG"/>
</dbReference>
<dbReference type="Pfam" id="PF19044">
    <property type="entry name" value="P-loop_TraG"/>
    <property type="match status" value="1"/>
</dbReference>
<dbReference type="InterPro" id="IPR027417">
    <property type="entry name" value="P-loop_NTPase"/>
</dbReference>
<feature type="domain" description="TraG P-loop" evidence="1">
    <location>
        <begin position="507"/>
        <end position="850"/>
    </location>
</feature>
<dbReference type="Proteomes" id="UP000726777">
    <property type="component" value="Unassembled WGS sequence"/>
</dbReference>
<dbReference type="PANTHER" id="PTHR38467:SF1">
    <property type="entry name" value="CONJUGATIVE TRANSFER: ASSEMBLY"/>
    <property type="match status" value="1"/>
</dbReference>
<name>A0A9Q3YHF8_VIBPH</name>
<dbReference type="EMBL" id="JACVHL010000002">
    <property type="protein sequence ID" value="MCC3803788.1"/>
    <property type="molecule type" value="Genomic_DNA"/>
</dbReference>
<dbReference type="AlphaFoldDB" id="A0A9Q3YHF8"/>
<comment type="caution">
    <text evidence="2">The sequence shown here is derived from an EMBL/GenBank/DDBJ whole genome shotgun (WGS) entry which is preliminary data.</text>
</comment>
<dbReference type="InterPro" id="IPR025955">
    <property type="entry name" value="TraC/Conjuga_ATPase"/>
</dbReference>
<dbReference type="InterPro" id="IPR053155">
    <property type="entry name" value="F-pilin_assembly_TraC"/>
</dbReference>
<protein>
    <submittedName>
        <fullName evidence="2">TraC family protein</fullName>
    </submittedName>
</protein>
<dbReference type="PANTHER" id="PTHR38467">
    <property type="match status" value="1"/>
</dbReference>
<sequence>MGNKNVAEIYPHLYGDSLPYLSYIPEFEGFLMDDGALMCTFVCQPLNGVNQEVQNALEDLFKNDFPSDMFVQMSMFASPDVRWMLNAYERNRGHRNEDPEISDLLDGVAKNNVTFLNEKTMYPLSERGEVVIRDFEVWVTMTLPLREMNPNQKEIEVFLRKQTALKSTLESIHLAPHIMNAADFLHRMKVLHNWGPNASWRTNPGRFDASKLVRDQILDNGRQIKVHQDGIELGNTEDDSMKKEGKFVKFLSVKHYPRTMTFGQLYSLVVDWQKGQSGIKCPFFMTLNIHYPNQLSAKDKFTKNRTYMSHMASTVFAKWVEKIVWQKEDYDSMHQSIEKHNAQITNAYLQVMLFCEDRSDGERVAQLVASHGARTGWALQEDNYFCMPFFKAAMPGGISLTSMKKLNRFSVFPSNVLKHLCPIVSAWKGNGFSKPIYPMVTREGQLFMWDPFTSDGNFNIAVAAASGSGKSFWVNGLFTNILSSGSEYNHQGLFYDPEDPNRPLHSSSVHDGGRVFVIDVGRSYEKIVEMAGGRFVVFDDNFKYSLNPFKSIHDFGGAEGQADMLISLISYMAAPESALTQYQKSALTNIITDVWNEKRNNGRIDDVKEKCDAHDDKRIQDIGVQLSRWCKGGDYGDYFDDTKPPIDFEGHFIVFELEELKAKKVLQRAVLLQCIASIQHEMFLTGKEKRKIFGLDEAWEFLSDDDGGSEHIKAFLEAGWRRFRKYNASGIAISQSLMDYYKSSVGEAIISNSQWKVLLRQEPEQVEQAKSTGKFSGTDQEFELLKSLHTRKGEYSEIYIRGSTGAQIVRLYVPRYMQLMFTTDPDELKMIDKYRSTGLSIREAIEMTLQNEGHGAEIRKSGKRTKHSPSDIVSRINAIH</sequence>
<proteinExistence type="predicted"/>
<dbReference type="RefSeq" id="WP_228085463.1">
    <property type="nucleotide sequence ID" value="NZ_JACVHL010000002.1"/>
</dbReference>
<organism evidence="2 3">
    <name type="scientific">Vibrio parahaemolyticus</name>
    <dbReference type="NCBI Taxonomy" id="670"/>
    <lineage>
        <taxon>Bacteria</taxon>
        <taxon>Pseudomonadati</taxon>
        <taxon>Pseudomonadota</taxon>
        <taxon>Gammaproteobacteria</taxon>
        <taxon>Vibrionales</taxon>
        <taxon>Vibrionaceae</taxon>
        <taxon>Vibrio</taxon>
    </lineage>
</organism>
<dbReference type="Gene3D" id="3.40.50.300">
    <property type="entry name" value="P-loop containing nucleotide triphosphate hydrolases"/>
    <property type="match status" value="1"/>
</dbReference>
<accession>A0A9Q3YHF8</accession>
<evidence type="ECO:0000313" key="2">
    <source>
        <dbReference type="EMBL" id="MCC3803788.1"/>
    </source>
</evidence>
<dbReference type="Pfam" id="PF11130">
    <property type="entry name" value="TraC_F_IV"/>
    <property type="match status" value="1"/>
</dbReference>
<gene>
    <name evidence="2" type="ORF">IB292_01940</name>
</gene>
<evidence type="ECO:0000259" key="1">
    <source>
        <dbReference type="Pfam" id="PF19044"/>
    </source>
</evidence>
<dbReference type="Gene3D" id="1.10.8.730">
    <property type="match status" value="1"/>
</dbReference>